<keyword evidence="2" id="KW-0677">Repeat</keyword>
<organism evidence="5 6">
    <name type="scientific">Trametes pubescens</name>
    <name type="common">White-rot fungus</name>
    <dbReference type="NCBI Taxonomy" id="154538"/>
    <lineage>
        <taxon>Eukaryota</taxon>
        <taxon>Fungi</taxon>
        <taxon>Dikarya</taxon>
        <taxon>Basidiomycota</taxon>
        <taxon>Agaricomycotina</taxon>
        <taxon>Agaricomycetes</taxon>
        <taxon>Polyporales</taxon>
        <taxon>Polyporaceae</taxon>
        <taxon>Trametes</taxon>
    </lineage>
</organism>
<dbReference type="SUPFAM" id="SSF50978">
    <property type="entry name" value="WD40 repeat-like"/>
    <property type="match status" value="1"/>
</dbReference>
<feature type="repeat" description="WD" evidence="3">
    <location>
        <begin position="348"/>
        <end position="389"/>
    </location>
</feature>
<dbReference type="InterPro" id="IPR019775">
    <property type="entry name" value="WD40_repeat_CS"/>
</dbReference>
<dbReference type="SMART" id="SM00320">
    <property type="entry name" value="WD40"/>
    <property type="match status" value="8"/>
</dbReference>
<proteinExistence type="predicted"/>
<dbReference type="CDD" id="cd00200">
    <property type="entry name" value="WD40"/>
    <property type="match status" value="1"/>
</dbReference>
<feature type="compositionally biased region" description="Low complexity" evidence="4">
    <location>
        <begin position="35"/>
        <end position="47"/>
    </location>
</feature>
<dbReference type="OMA" id="ATASADX"/>
<comment type="caution">
    <text evidence="5">The sequence shown here is derived from an EMBL/GenBank/DDBJ whole genome shotgun (WGS) entry which is preliminary data.</text>
</comment>
<feature type="repeat" description="WD" evidence="3">
    <location>
        <begin position="390"/>
        <end position="420"/>
    </location>
</feature>
<dbReference type="Pfam" id="PF00400">
    <property type="entry name" value="WD40"/>
    <property type="match status" value="7"/>
</dbReference>
<reference evidence="5 6" key="1">
    <citation type="submission" date="2016-10" db="EMBL/GenBank/DDBJ databases">
        <title>Genome sequence of the basidiomycete white-rot fungus Trametes pubescens.</title>
        <authorList>
            <person name="Makela M.R."/>
            <person name="Granchi Z."/>
            <person name="Peng M."/>
            <person name="De Vries R.P."/>
            <person name="Grigoriev I."/>
            <person name="Riley R."/>
            <person name="Hilden K."/>
        </authorList>
    </citation>
    <scope>NUCLEOTIDE SEQUENCE [LARGE SCALE GENOMIC DNA]</scope>
    <source>
        <strain evidence="5 6">FBCC735</strain>
    </source>
</reference>
<dbReference type="PROSITE" id="PS50082">
    <property type="entry name" value="WD_REPEATS_2"/>
    <property type="match status" value="5"/>
</dbReference>
<keyword evidence="6" id="KW-1185">Reference proteome</keyword>
<evidence type="ECO:0000256" key="4">
    <source>
        <dbReference type="SAM" id="MobiDB-lite"/>
    </source>
</evidence>
<evidence type="ECO:0000313" key="5">
    <source>
        <dbReference type="EMBL" id="OJT14892.1"/>
    </source>
</evidence>
<evidence type="ECO:0000256" key="3">
    <source>
        <dbReference type="PROSITE-ProRule" id="PRU00221"/>
    </source>
</evidence>
<feature type="repeat" description="WD" evidence="3">
    <location>
        <begin position="94"/>
        <end position="135"/>
    </location>
</feature>
<dbReference type="OrthoDB" id="2754813at2759"/>
<dbReference type="InterPro" id="IPR036322">
    <property type="entry name" value="WD40_repeat_dom_sf"/>
</dbReference>
<sequence length="438" mass="47858">MSSPNSNLPILRHTAPTPPSSPVPPFSRRNDCESRSSAASGLLAPSPRDARTIGHKGSVVALAYSHNSKLLATGACDAAIILWDASNKTILHKLEAHVYEVCALAFSPDDQRLASACPGGKVIVWSVQTGERLGTMDQHEPSLLKNHAIKLLLAWSADGRWIASGAFIIQNTVHLWDADTFEKKRIFEHDGVFFVGFSHDSLWLVSCGMDNCARIWDVAQGAPYAVLRGPEDIIAPNSEHVMHHADFDADDRRLVTCSSDHSVLVWNIEGGENDKSVDRAECVEEGKSVEAGNIVKSGKILVRFPEEPRNSALYVAFSNDGTRVLTVLYPDGMMRLHDSLTGQCQVTFEGHKKPIHSICFSPDQEYIASGSSDNTVRLWRVSDGALLRMFTDHQCEVNVVMFSPDGSTLTSGGSDDTVRIRLAHEWLPGPAVAPVEED</sequence>
<feature type="region of interest" description="Disordered" evidence="4">
    <location>
        <begin position="1"/>
        <end position="49"/>
    </location>
</feature>
<dbReference type="InterPro" id="IPR001680">
    <property type="entry name" value="WD40_rpt"/>
</dbReference>
<dbReference type="Proteomes" id="UP000184267">
    <property type="component" value="Unassembled WGS sequence"/>
</dbReference>
<name>A0A1M2W552_TRAPU</name>
<dbReference type="AlphaFoldDB" id="A0A1M2W552"/>
<gene>
    <name evidence="5" type="ORF">TRAPUB_8542</name>
</gene>
<feature type="repeat" description="WD" evidence="3">
    <location>
        <begin position="247"/>
        <end position="276"/>
    </location>
</feature>
<feature type="compositionally biased region" description="Pro residues" evidence="4">
    <location>
        <begin position="16"/>
        <end position="25"/>
    </location>
</feature>
<accession>A0A1M2W552</accession>
<dbReference type="PANTHER" id="PTHR19879">
    <property type="entry name" value="TRANSCRIPTION INITIATION FACTOR TFIID"/>
    <property type="match status" value="1"/>
</dbReference>
<dbReference type="PROSITE" id="PS50294">
    <property type="entry name" value="WD_REPEATS_REGION"/>
    <property type="match status" value="4"/>
</dbReference>
<protein>
    <submittedName>
        <fullName evidence="5">Vegetative incompatibility protein HET-E-1</fullName>
    </submittedName>
</protein>
<feature type="repeat" description="WD" evidence="3">
    <location>
        <begin position="52"/>
        <end position="93"/>
    </location>
</feature>
<dbReference type="PANTHER" id="PTHR19879:SF9">
    <property type="entry name" value="TRANSCRIPTION INITIATION FACTOR TFIID SUBUNIT 5"/>
    <property type="match status" value="1"/>
</dbReference>
<dbReference type="PRINTS" id="PR00320">
    <property type="entry name" value="GPROTEINBRPT"/>
</dbReference>
<dbReference type="InterPro" id="IPR020472">
    <property type="entry name" value="WD40_PAC1"/>
</dbReference>
<evidence type="ECO:0000313" key="6">
    <source>
        <dbReference type="Proteomes" id="UP000184267"/>
    </source>
</evidence>
<dbReference type="STRING" id="154538.A0A1M2W552"/>
<dbReference type="Gene3D" id="2.130.10.10">
    <property type="entry name" value="YVTN repeat-like/Quinoprotein amine dehydrogenase"/>
    <property type="match status" value="3"/>
</dbReference>
<dbReference type="PROSITE" id="PS00678">
    <property type="entry name" value="WD_REPEATS_1"/>
    <property type="match status" value="3"/>
</dbReference>
<keyword evidence="1 3" id="KW-0853">WD repeat</keyword>
<evidence type="ECO:0000256" key="1">
    <source>
        <dbReference type="ARBA" id="ARBA00022574"/>
    </source>
</evidence>
<evidence type="ECO:0000256" key="2">
    <source>
        <dbReference type="ARBA" id="ARBA00022737"/>
    </source>
</evidence>
<dbReference type="EMBL" id="MNAD01000222">
    <property type="protein sequence ID" value="OJT14892.1"/>
    <property type="molecule type" value="Genomic_DNA"/>
</dbReference>
<dbReference type="InterPro" id="IPR015943">
    <property type="entry name" value="WD40/YVTN_repeat-like_dom_sf"/>
</dbReference>